<dbReference type="RefSeq" id="WP_167953883.1">
    <property type="nucleotide sequence ID" value="NZ_JAATJE010000001.1"/>
</dbReference>
<protein>
    <submittedName>
        <fullName evidence="3">Cytochrome P450</fullName>
    </submittedName>
</protein>
<dbReference type="Proteomes" id="UP000734218">
    <property type="component" value="Unassembled WGS sequence"/>
</dbReference>
<dbReference type="Pfam" id="PF00067">
    <property type="entry name" value="p450"/>
    <property type="match status" value="1"/>
</dbReference>
<dbReference type="InterPro" id="IPR001128">
    <property type="entry name" value="Cyt_P450"/>
</dbReference>
<evidence type="ECO:0000256" key="2">
    <source>
        <dbReference type="RuleBase" id="RU000461"/>
    </source>
</evidence>
<dbReference type="EMBL" id="JAATJE010000001">
    <property type="protein sequence ID" value="NJC33969.1"/>
    <property type="molecule type" value="Genomic_DNA"/>
</dbReference>
<keyword evidence="2" id="KW-0408">Iron</keyword>
<keyword evidence="2" id="KW-0349">Heme</keyword>
<keyword evidence="2" id="KW-0479">Metal-binding</keyword>
<dbReference type="PRINTS" id="PR00385">
    <property type="entry name" value="P450"/>
</dbReference>
<dbReference type="PROSITE" id="PS00086">
    <property type="entry name" value="CYTOCHROME_P450"/>
    <property type="match status" value="1"/>
</dbReference>
<dbReference type="Gene3D" id="1.10.630.10">
    <property type="entry name" value="Cytochrome P450"/>
    <property type="match status" value="1"/>
</dbReference>
<proteinExistence type="inferred from homology"/>
<evidence type="ECO:0000313" key="4">
    <source>
        <dbReference type="Proteomes" id="UP000734218"/>
    </source>
</evidence>
<dbReference type="SUPFAM" id="SSF48264">
    <property type="entry name" value="Cytochrome P450"/>
    <property type="match status" value="1"/>
</dbReference>
<dbReference type="InterPro" id="IPR017972">
    <property type="entry name" value="Cyt_P450_CS"/>
</dbReference>
<dbReference type="PANTHER" id="PTHR46696:SF4">
    <property type="entry name" value="BIOTIN BIOSYNTHESIS CYTOCHROME P450"/>
    <property type="match status" value="1"/>
</dbReference>
<comment type="caution">
    <text evidence="3">The sequence shown here is derived from an EMBL/GenBank/DDBJ whole genome shotgun (WGS) entry which is preliminary data.</text>
</comment>
<comment type="similarity">
    <text evidence="1 2">Belongs to the cytochrome P450 family.</text>
</comment>
<reference evidence="3 4" key="1">
    <citation type="submission" date="2020-03" db="EMBL/GenBank/DDBJ databases">
        <title>Genomic Encyclopedia of Type Strains, Phase IV (KMG-IV): sequencing the most valuable type-strain genomes for metagenomic binning, comparative biology and taxonomic classification.</title>
        <authorList>
            <person name="Goeker M."/>
        </authorList>
    </citation>
    <scope>NUCLEOTIDE SEQUENCE [LARGE SCALE GENOMIC DNA]</scope>
    <source>
        <strain evidence="3 4">DSM 27651</strain>
    </source>
</reference>
<dbReference type="InterPro" id="IPR002397">
    <property type="entry name" value="Cyt_P450_B"/>
</dbReference>
<organism evidence="3 4">
    <name type="scientific">Sphingomonas jejuensis</name>
    <dbReference type="NCBI Taxonomy" id="904715"/>
    <lineage>
        <taxon>Bacteria</taxon>
        <taxon>Pseudomonadati</taxon>
        <taxon>Pseudomonadota</taxon>
        <taxon>Alphaproteobacteria</taxon>
        <taxon>Sphingomonadales</taxon>
        <taxon>Sphingomonadaceae</taxon>
        <taxon>Sphingomonas</taxon>
    </lineage>
</organism>
<keyword evidence="4" id="KW-1185">Reference proteome</keyword>
<keyword evidence="2" id="KW-0560">Oxidoreductase</keyword>
<dbReference type="InterPro" id="IPR036396">
    <property type="entry name" value="Cyt_P450_sf"/>
</dbReference>
<evidence type="ECO:0000313" key="3">
    <source>
        <dbReference type="EMBL" id="NJC33969.1"/>
    </source>
</evidence>
<name>A0ABX0XMD9_9SPHN</name>
<dbReference type="PRINTS" id="PR00359">
    <property type="entry name" value="BP450"/>
</dbReference>
<dbReference type="PANTHER" id="PTHR46696">
    <property type="entry name" value="P450, PUTATIVE (EUROFUNG)-RELATED"/>
    <property type="match status" value="1"/>
</dbReference>
<gene>
    <name evidence="3" type="ORF">GGR88_001443</name>
</gene>
<sequence length="421" mass="46841">MADAAAPSLEQMSLLDPHTQSDPFPMYEAIQAAPGIYRMPETGFFIVTRYADLRAVLMDAETFSNDVDRASLQGPELSAAHSAYMTERGWPHIQTLQRTDAPVHSRYRKLVDRVFTVARVREMVPRIEARAHRLIDAFANRGECDFVAEFAMLLPGMILAEEMGLPPTEVATFKRWADAMLAPASTRMTAEELRRVADTELEAQHHLAGLFEARRREPTGDLISGLVHAHGDTDEPLSMAELQSVMSQLIGGGFESTMTALGHALLQLIRHPDEMALLRADPKRIRGVVEESIRMESPTQGLRRRATRDVELNGTLIPKDAVVIVRYGAANRDPDKFACPHRFDPTRANVGQHLAFGAGAHFCVGAVLARQEIQTGILAMLERLDDIRLARPLAEPVHRANFLTLPLRELPIRFTRKQPGA</sequence>
<accession>A0ABX0XMD9</accession>
<keyword evidence="2" id="KW-0503">Monooxygenase</keyword>
<evidence type="ECO:0000256" key="1">
    <source>
        <dbReference type="ARBA" id="ARBA00010617"/>
    </source>
</evidence>